<dbReference type="KEGG" id="nfu:107396517"/>
<dbReference type="FunFam" id="1.25.40.420:FF:000001">
    <property type="entry name" value="Kelch-like family member 12"/>
    <property type="match status" value="1"/>
</dbReference>
<dbReference type="InterPro" id="IPR006652">
    <property type="entry name" value="Kelch_1"/>
</dbReference>
<dbReference type="GeneID" id="107396517"/>
<feature type="domain" description="BTB" evidence="3">
    <location>
        <begin position="38"/>
        <end position="105"/>
    </location>
</feature>
<organism evidence="5 6">
    <name type="scientific">Nothobranchius furzeri</name>
    <name type="common">Turquoise killifish</name>
    <dbReference type="NCBI Taxonomy" id="105023"/>
    <lineage>
        <taxon>Eukaryota</taxon>
        <taxon>Metazoa</taxon>
        <taxon>Chordata</taxon>
        <taxon>Craniata</taxon>
        <taxon>Vertebrata</taxon>
        <taxon>Euteleostomi</taxon>
        <taxon>Actinopterygii</taxon>
        <taxon>Neopterygii</taxon>
        <taxon>Teleostei</taxon>
        <taxon>Neoteleostei</taxon>
        <taxon>Acanthomorphata</taxon>
        <taxon>Ovalentaria</taxon>
        <taxon>Atherinomorphae</taxon>
        <taxon>Cyprinodontiformes</taxon>
        <taxon>Nothobranchiidae</taxon>
        <taxon>Nothobranchius</taxon>
    </lineage>
</organism>
<gene>
    <name evidence="5" type="primary">LOC107396517</name>
    <name evidence="4" type="ORF">G4P62_018597</name>
</gene>
<dbReference type="OMA" id="NCMALES"/>
<dbReference type="SUPFAM" id="SSF50965">
    <property type="entry name" value="Galactose oxidase, central domain"/>
    <property type="match status" value="1"/>
</dbReference>
<dbReference type="EMBL" id="JAAVVJ010000013">
    <property type="protein sequence ID" value="KAF7210624.1"/>
    <property type="molecule type" value="Genomic_DNA"/>
</dbReference>
<dbReference type="PANTHER" id="PTHR45632">
    <property type="entry name" value="LD33804P"/>
    <property type="match status" value="1"/>
</dbReference>
<dbReference type="GeneTree" id="ENSGT00940000155602"/>
<dbReference type="PANTHER" id="PTHR45632:SF3">
    <property type="entry name" value="KELCH-LIKE PROTEIN 32"/>
    <property type="match status" value="1"/>
</dbReference>
<dbReference type="InterPro" id="IPR017096">
    <property type="entry name" value="BTB-kelch_protein"/>
</dbReference>
<dbReference type="SMART" id="SM00225">
    <property type="entry name" value="BTB"/>
    <property type="match status" value="1"/>
</dbReference>
<dbReference type="InterPro" id="IPR015915">
    <property type="entry name" value="Kelch-typ_b-propeller"/>
</dbReference>
<dbReference type="OrthoDB" id="19132at2759"/>
<sequence>MAAQVTPSVSPKTGEVDDGSLIGVLKAYDNMRKKTLLCDVVLEVQGRRFPAHRLALAAGSHFFFLMFTTGMKEATSGRVELKEVEPDIVEQLIDYIYTQRISLNVRNVQSMILAADRFLMDPVKRACEEFLKGQLNASNCLGISILADLSHSPELAAFTEKYVLRCFSQVIKSNEFLELDVARLTTLLRKDEVVVPAEEVVLSAALAWLQHDLPSRRRFSADVLSCVRFPLMSQSFLSKIVHADQLFQNDAACHHMVINGMQYHMLSWEDRRDLAEMSRPRCVKRKPRIAVLKSSVPSMIHFFNPKDSSCTRSTSSFGSRQNAAVVYCDGVVYILGGSSLSGPMKSINCYSIQQDYRFFKSGLPTPCDSLAACVAHGNIYVSGGVTKEDGRILHHLLCFNTKTSSWQTQPNMLTARCCHGSVELNGLVYVCGGLSCNRLSQFITNSCEVYNPSTQQWRELCPMTQPRKDHGLVVVNNLIYAIGGEGRQGFLRSVECYDISSNQWRSAPPLPYPMMVRCAAVGNEIFVLAGKSQRAELQSVLEFHTYDNKWTSSYSMKQFPFKDTLICVVD</sequence>
<reference evidence="4" key="1">
    <citation type="submission" date="2020-03" db="EMBL/GenBank/DDBJ databases">
        <title>Intra-Species Differences in Population Size shape Life History and Genome Evolution.</title>
        <authorList>
            <person name="Willemsen D."/>
            <person name="Cui R."/>
            <person name="Valenzano D.R."/>
        </authorList>
    </citation>
    <scope>NUCLEOTIDE SEQUENCE</scope>
    <source>
        <strain evidence="4">GRZ</strain>
        <tissue evidence="4">Whole</tissue>
    </source>
</reference>
<dbReference type="Proteomes" id="UP000822369">
    <property type="component" value="Chromosome 13"/>
</dbReference>
<reference evidence="5" key="2">
    <citation type="submission" date="2025-05" db="UniProtKB">
        <authorList>
            <consortium name="Ensembl"/>
        </authorList>
    </citation>
    <scope>IDENTIFICATION</scope>
</reference>
<dbReference type="Gene3D" id="1.25.40.420">
    <property type="match status" value="1"/>
</dbReference>
<dbReference type="Pfam" id="PF24681">
    <property type="entry name" value="Kelch_KLHDC2_KLHL20_DRC7"/>
    <property type="match status" value="1"/>
</dbReference>
<dbReference type="InterPro" id="IPR011043">
    <property type="entry name" value="Gal_Oxase/kelch_b-propeller"/>
</dbReference>
<dbReference type="Pfam" id="PF00651">
    <property type="entry name" value="BTB"/>
    <property type="match status" value="1"/>
</dbReference>
<dbReference type="InterPro" id="IPR011705">
    <property type="entry name" value="BACK"/>
</dbReference>
<dbReference type="PROSITE" id="PS50097">
    <property type="entry name" value="BTB"/>
    <property type="match status" value="1"/>
</dbReference>
<dbReference type="Proteomes" id="UP000694548">
    <property type="component" value="Unassembled WGS sequence"/>
</dbReference>
<dbReference type="SMART" id="SM00875">
    <property type="entry name" value="BACK"/>
    <property type="match status" value="1"/>
</dbReference>
<dbReference type="SMART" id="SM00612">
    <property type="entry name" value="Kelch"/>
    <property type="match status" value="4"/>
</dbReference>
<dbReference type="Pfam" id="PF07707">
    <property type="entry name" value="BACK"/>
    <property type="match status" value="1"/>
</dbReference>
<dbReference type="AlphaFoldDB" id="A0A8C6M761"/>
<proteinExistence type="predicted"/>
<protein>
    <submittedName>
        <fullName evidence="5">Kelch-like family member 7</fullName>
    </submittedName>
    <submittedName>
        <fullName evidence="4">Kelch-like protein 7</fullName>
    </submittedName>
</protein>
<dbReference type="Gene3D" id="3.30.710.10">
    <property type="entry name" value="Potassium Channel Kv1.1, Chain A"/>
    <property type="match status" value="1"/>
</dbReference>
<evidence type="ECO:0000259" key="3">
    <source>
        <dbReference type="PROSITE" id="PS50097"/>
    </source>
</evidence>
<dbReference type="Ensembl" id="ENSNFUT00015030928.1">
    <property type="protein sequence ID" value="ENSNFUP00015029608.1"/>
    <property type="gene ID" value="ENSNFUG00015014380.1"/>
</dbReference>
<dbReference type="PIRSF" id="PIRSF037037">
    <property type="entry name" value="Kelch-like_protein_gigaxonin"/>
    <property type="match status" value="1"/>
</dbReference>
<keyword evidence="6" id="KW-1185">Reference proteome</keyword>
<evidence type="ECO:0000313" key="4">
    <source>
        <dbReference type="EMBL" id="KAF7210624.1"/>
    </source>
</evidence>
<evidence type="ECO:0000256" key="2">
    <source>
        <dbReference type="ARBA" id="ARBA00022737"/>
    </source>
</evidence>
<evidence type="ECO:0000313" key="6">
    <source>
        <dbReference type="Proteomes" id="UP000694548"/>
    </source>
</evidence>
<dbReference type="SUPFAM" id="SSF54695">
    <property type="entry name" value="POZ domain"/>
    <property type="match status" value="1"/>
</dbReference>
<dbReference type="InterPro" id="IPR000210">
    <property type="entry name" value="BTB/POZ_dom"/>
</dbReference>
<dbReference type="Gene3D" id="2.120.10.80">
    <property type="entry name" value="Kelch-type beta propeller"/>
    <property type="match status" value="1"/>
</dbReference>
<accession>A0A8C6M761</accession>
<dbReference type="RefSeq" id="XP_015831763.3">
    <property type="nucleotide sequence ID" value="XM_015976277.3"/>
</dbReference>
<evidence type="ECO:0000256" key="1">
    <source>
        <dbReference type="ARBA" id="ARBA00022441"/>
    </source>
</evidence>
<keyword evidence="2" id="KW-0677">Repeat</keyword>
<dbReference type="InterPro" id="IPR011333">
    <property type="entry name" value="SKP1/BTB/POZ_sf"/>
</dbReference>
<keyword evidence="1" id="KW-0880">Kelch repeat</keyword>
<name>A0A8C6M761_NOTFU</name>
<evidence type="ECO:0000313" key="5">
    <source>
        <dbReference type="Ensembl" id="ENSNFUP00015029608.1"/>
    </source>
</evidence>